<dbReference type="GO" id="GO:0005634">
    <property type="term" value="C:nucleus"/>
    <property type="evidence" value="ECO:0007669"/>
    <property type="project" value="UniProtKB-SubCell"/>
</dbReference>
<evidence type="ECO:0000256" key="8">
    <source>
        <dbReference type="ARBA" id="ARBA00023242"/>
    </source>
</evidence>
<dbReference type="FunFam" id="3.30.160.60:FF:000793">
    <property type="entry name" value="C2H2 finger domain protein FlbC"/>
    <property type="match status" value="1"/>
</dbReference>
<dbReference type="PROSITE" id="PS00028">
    <property type="entry name" value="ZINC_FINGER_C2H2_1"/>
    <property type="match status" value="2"/>
</dbReference>
<evidence type="ECO:0000256" key="1">
    <source>
        <dbReference type="ARBA" id="ARBA00004123"/>
    </source>
</evidence>
<accession>S3BMP7</accession>
<keyword evidence="3" id="KW-0677">Repeat</keyword>
<keyword evidence="13" id="KW-1185">Reference proteome</keyword>
<dbReference type="GO" id="GO:0000981">
    <property type="term" value="F:DNA-binding transcription factor activity, RNA polymerase II-specific"/>
    <property type="evidence" value="ECO:0007669"/>
    <property type="project" value="UniProtKB-ARBA"/>
</dbReference>
<reference evidence="12 13" key="1">
    <citation type="journal article" date="2013" name="BMC Genomics">
        <title>The genome and transcriptome of the pine saprophyte Ophiostoma piceae, and a comparison with the bark beetle-associated pine pathogen Grosmannia clavigera.</title>
        <authorList>
            <person name="Haridas S."/>
            <person name="Wang Y."/>
            <person name="Lim L."/>
            <person name="Massoumi Alamouti S."/>
            <person name="Jackman S."/>
            <person name="Docking R."/>
            <person name="Robertson G."/>
            <person name="Birol I."/>
            <person name="Bohlmann J."/>
            <person name="Breuil C."/>
        </authorList>
    </citation>
    <scope>NUCLEOTIDE SEQUENCE [LARGE SCALE GENOMIC DNA]</scope>
    <source>
        <strain evidence="12 13">UAMH 11346</strain>
    </source>
</reference>
<dbReference type="InterPro" id="IPR050717">
    <property type="entry name" value="C2H2-ZF_Transcription_Reg"/>
</dbReference>
<proteinExistence type="predicted"/>
<feature type="compositionally biased region" description="Low complexity" evidence="10">
    <location>
        <begin position="337"/>
        <end position="348"/>
    </location>
</feature>
<evidence type="ECO:0000256" key="6">
    <source>
        <dbReference type="ARBA" id="ARBA00023015"/>
    </source>
</evidence>
<evidence type="ECO:0000259" key="11">
    <source>
        <dbReference type="PROSITE" id="PS50157"/>
    </source>
</evidence>
<dbReference type="STRING" id="1262450.S3BMP7"/>
<gene>
    <name evidence="12" type="ORF">F503_06777</name>
</gene>
<evidence type="ECO:0000256" key="3">
    <source>
        <dbReference type="ARBA" id="ARBA00022737"/>
    </source>
</evidence>
<feature type="domain" description="C2H2-type" evidence="11">
    <location>
        <begin position="440"/>
        <end position="467"/>
    </location>
</feature>
<sequence length="511" mass="55733">MTMAIDSSHQQRFPLNLDTMNSSYHHHSGVPQFTNPWTSSTQQPGVNHQNSYLQQQQSIDLDLRRSTQQQQHQQQHQQHHQQHHYLPQPSPQHQHQAQQQQQHSPSSQHQQSPINAQHHHNQRFPQAAPQNAGQQKQLPLGQQPLPPPTGITASSMAYSTSPLTVTAPPPVSQRTGSFVDQRSNLLSMPHDVLNGMNRMNQAPHSQQQHSGPQVPLSVATTSAAAYTDATTTYSSPSPIHPASSAYVTSGGATPYDQMGYAPATSMRGGPAVAAAAVASYGMDANSAAADAARRFSQPDGSQMDNRRNFQDAIEASHGIMSLSQDTPRPLNYRANPDGSRSSRGSGDSYGFPTPHSASSSISGSMYNGGSVDSNITDYSQSTPGSDIDCQPRSLQRQPIMPGRQPYIGGPMSAGIHQPPAPQSMMGQFSSKQQSTAQKKHKCRVCDKRFTRPSSLQTHMYSHTGEKPFVCEFPGCGRPFSVVSNLRRHSKVHQRDGTHGSPSHLDDINHSE</sequence>
<dbReference type="Gene3D" id="3.30.160.60">
    <property type="entry name" value="Classic Zinc Finger"/>
    <property type="match status" value="2"/>
</dbReference>
<evidence type="ECO:0000256" key="7">
    <source>
        <dbReference type="ARBA" id="ARBA00023163"/>
    </source>
</evidence>
<evidence type="ECO:0000256" key="9">
    <source>
        <dbReference type="PROSITE-ProRule" id="PRU00042"/>
    </source>
</evidence>
<feature type="compositionally biased region" description="Polar residues" evidence="10">
    <location>
        <begin position="31"/>
        <end position="47"/>
    </location>
</feature>
<feature type="region of interest" description="Disordered" evidence="10">
    <location>
        <begin position="319"/>
        <end position="392"/>
    </location>
</feature>
<dbReference type="OrthoDB" id="6077919at2759"/>
<dbReference type="PROSITE" id="PS50157">
    <property type="entry name" value="ZINC_FINGER_C2H2_2"/>
    <property type="match status" value="2"/>
</dbReference>
<dbReference type="VEuPathDB" id="FungiDB:F503_06777"/>
<protein>
    <submittedName>
        <fullName evidence="12">C2h2 finger domain-containing protein</fullName>
    </submittedName>
</protein>
<feature type="region of interest" description="Disordered" evidence="10">
    <location>
        <begin position="63"/>
        <end position="155"/>
    </location>
</feature>
<name>S3BMP7_OPHP1</name>
<feature type="domain" description="C2H2-type" evidence="11">
    <location>
        <begin position="468"/>
        <end position="497"/>
    </location>
</feature>
<keyword evidence="5" id="KW-0862">Zinc</keyword>
<dbReference type="Pfam" id="PF00096">
    <property type="entry name" value="zf-C2H2"/>
    <property type="match status" value="2"/>
</dbReference>
<dbReference type="SUPFAM" id="SSF57667">
    <property type="entry name" value="beta-beta-alpha zinc fingers"/>
    <property type="match status" value="1"/>
</dbReference>
<keyword evidence="4 9" id="KW-0863">Zinc-finger</keyword>
<keyword evidence="8" id="KW-0539">Nucleus</keyword>
<dbReference type="eggNOG" id="KOG1721">
    <property type="taxonomic scope" value="Eukaryota"/>
</dbReference>
<dbReference type="FunFam" id="3.30.160.60:FF:000125">
    <property type="entry name" value="Putative zinc finger protein 143"/>
    <property type="match status" value="1"/>
</dbReference>
<evidence type="ECO:0000313" key="12">
    <source>
        <dbReference type="EMBL" id="EPE02484.1"/>
    </source>
</evidence>
<evidence type="ECO:0000256" key="10">
    <source>
        <dbReference type="SAM" id="MobiDB-lite"/>
    </source>
</evidence>
<evidence type="ECO:0000256" key="2">
    <source>
        <dbReference type="ARBA" id="ARBA00022723"/>
    </source>
</evidence>
<feature type="compositionally biased region" description="Low complexity" evidence="10">
    <location>
        <begin position="84"/>
        <end position="113"/>
    </location>
</feature>
<dbReference type="EMBL" id="KE148178">
    <property type="protein sequence ID" value="EPE02484.1"/>
    <property type="molecule type" value="Genomic_DNA"/>
</dbReference>
<dbReference type="AlphaFoldDB" id="S3BMP7"/>
<keyword evidence="2" id="KW-0479">Metal-binding</keyword>
<evidence type="ECO:0000256" key="5">
    <source>
        <dbReference type="ARBA" id="ARBA00022833"/>
    </source>
</evidence>
<dbReference type="InterPro" id="IPR013087">
    <property type="entry name" value="Znf_C2H2_type"/>
</dbReference>
<dbReference type="InterPro" id="IPR036236">
    <property type="entry name" value="Znf_C2H2_sf"/>
</dbReference>
<keyword evidence="7" id="KW-0804">Transcription</keyword>
<dbReference type="HOGENOM" id="CLU_036835_0_0_1"/>
<feature type="compositionally biased region" description="Low complexity" evidence="10">
    <location>
        <begin position="133"/>
        <end position="143"/>
    </location>
</feature>
<dbReference type="GO" id="GO:0008270">
    <property type="term" value="F:zinc ion binding"/>
    <property type="evidence" value="ECO:0007669"/>
    <property type="project" value="UniProtKB-KW"/>
</dbReference>
<dbReference type="Proteomes" id="UP000016923">
    <property type="component" value="Unassembled WGS sequence"/>
</dbReference>
<feature type="region of interest" description="Disordered" evidence="10">
    <location>
        <begin position="26"/>
        <end position="47"/>
    </location>
</feature>
<dbReference type="GO" id="GO:0000978">
    <property type="term" value="F:RNA polymerase II cis-regulatory region sequence-specific DNA binding"/>
    <property type="evidence" value="ECO:0007669"/>
    <property type="project" value="UniProtKB-ARBA"/>
</dbReference>
<comment type="subcellular location">
    <subcellularLocation>
        <location evidence="1">Nucleus</location>
    </subcellularLocation>
</comment>
<feature type="compositionally biased region" description="Basic and acidic residues" evidence="10">
    <location>
        <begin position="492"/>
        <end position="511"/>
    </location>
</feature>
<dbReference type="OMA" id="SHHIHAG"/>
<dbReference type="PANTHER" id="PTHR14196">
    <property type="entry name" value="ODD-SKIPPED - RELATED"/>
    <property type="match status" value="1"/>
</dbReference>
<evidence type="ECO:0000256" key="4">
    <source>
        <dbReference type="ARBA" id="ARBA00022771"/>
    </source>
</evidence>
<feature type="region of interest" description="Disordered" evidence="10">
    <location>
        <begin position="487"/>
        <end position="511"/>
    </location>
</feature>
<keyword evidence="6" id="KW-0805">Transcription regulation</keyword>
<dbReference type="PANTHER" id="PTHR14196:SF0">
    <property type="entry name" value="PROTEIN BOWEL"/>
    <property type="match status" value="1"/>
</dbReference>
<feature type="compositionally biased region" description="Polar residues" evidence="10">
    <location>
        <begin position="355"/>
        <end position="384"/>
    </location>
</feature>
<dbReference type="SMART" id="SM00355">
    <property type="entry name" value="ZnF_C2H2"/>
    <property type="match status" value="2"/>
</dbReference>
<evidence type="ECO:0000313" key="13">
    <source>
        <dbReference type="Proteomes" id="UP000016923"/>
    </source>
</evidence>
<organism evidence="12 13">
    <name type="scientific">Ophiostoma piceae (strain UAMH 11346)</name>
    <name type="common">Sap stain fungus</name>
    <dbReference type="NCBI Taxonomy" id="1262450"/>
    <lineage>
        <taxon>Eukaryota</taxon>
        <taxon>Fungi</taxon>
        <taxon>Dikarya</taxon>
        <taxon>Ascomycota</taxon>
        <taxon>Pezizomycotina</taxon>
        <taxon>Sordariomycetes</taxon>
        <taxon>Sordariomycetidae</taxon>
        <taxon>Ophiostomatales</taxon>
        <taxon>Ophiostomataceae</taxon>
        <taxon>Ophiostoma</taxon>
    </lineage>
</organism>